<feature type="compositionally biased region" description="Low complexity" evidence="1">
    <location>
        <begin position="384"/>
        <end position="399"/>
    </location>
</feature>
<sequence length="1025" mass="109367">MKFTKNRVAIAILCSIPTIITTTISPIAYAQTNVVEVSSQNDFERALAQAKSATNLTIRLTNDFTLLPKVDRNNREIPWEIGNVTIDGANHILTVRGSPLDITGDTVIRNTKLSFLPSQGLTLDLNTANQQEITQYIFVNGNRLELDNVDTQMGTNANKLSRPNIVMGNGTGSTKDSGKAELVLKNTIVKNILAGNLNDTAKQTNTKITLDKNSEVLQGVYFGLNSPNNVTGEVTVISETDKVGGYIGNQTNGTLELKGVNTHRSTAISGVKNLKLTQGSDLAVSDLEVESLSLENGTKLNTENTNFPISVQNLSGTGGTLIANVDSGSIDLVSATGNVNLDIRGWLSPDETYVNVQGSSDSLTVTASQDSNLNVVKEGNSFKTVTPSAATPPATPSVVQQTGSSLKADKKPTADVPEITQKGSSLKADEKPAADVPEITQKGSSLKADEKPAADVPEITQKGSGLKADEKPAADVPEITQKGSGLKTDEKPAADVPEITQKGLGLKADEKPAADVPEITQKGSSLKSDEKPTADIPEITQKGSSLKADEKPTADIPEITQKGSSLKSDEKPTADIPEITQKGSGLKADEKPAADILTSESMQKGSGVTEAEKPAADTPEITQKGSSLTADEKSATDVPEITQKGLSLTADEKATANTPTVTEKGSSVTEAEKTAADVPETVQKGTAVTAEEKPSAEPVVQQKLASLTAEKPEVDTEALIAALRRAEMLLQQQQKAQRISNLVESNAAAQLNSIADVNMDIAQQVIEKFPTDGNQFRVWSNNTVTNSSAYRNAQQHYETESFRSQLGVSGLVNANTQVGAILTDVRNSNDFTYNNGKHHLQIASAFVKYQTNNGTFAALDLGAGRIKNKLKSASQTDSFIRKLVQTGLTLGQELTWNQFEATAKTGIRYNHLGHANYQLDGLNVQEQAVDFVSYFAGLELGYKFALGTQFSVKPLISAEYWVHNGNAEIKVANREFSLETGNRQHLAAGVEMGYQNLKLSLSAGVTDGSKVAQQNVAKLNLNYQF</sequence>
<feature type="chain" id="PRO_5040769775" evidence="2">
    <location>
        <begin position="31"/>
        <end position="1025"/>
    </location>
</feature>
<reference evidence="4" key="1">
    <citation type="submission" date="2022-11" db="EMBL/GenBank/DDBJ databases">
        <authorList>
            <person name="Kamali M."/>
            <person name="Peak L."/>
            <person name="Go Y.Y."/>
            <person name="Balasuriya U.B.R."/>
            <person name="Carossino M."/>
        </authorList>
    </citation>
    <scope>NUCLEOTIDE SEQUENCE</scope>
    <source>
        <strain evidence="4">4524</strain>
    </source>
</reference>
<dbReference type="PANTHER" id="PTHR36569">
    <property type="match status" value="1"/>
</dbReference>
<keyword evidence="2" id="KW-0732">Signal</keyword>
<accession>A0A9X4G1D6</accession>
<keyword evidence="5" id="KW-1185">Reference proteome</keyword>
<name>A0A9X4G1D6_ACTEU</name>
<feature type="compositionally biased region" description="Polar residues" evidence="1">
    <location>
        <begin position="620"/>
        <end position="629"/>
    </location>
</feature>
<dbReference type="SMART" id="SM00869">
    <property type="entry name" value="Autotransporter"/>
    <property type="match status" value="1"/>
</dbReference>
<organism evidence="4 5">
    <name type="scientific">Actinobacillus equuli subsp. equuli</name>
    <dbReference type="NCBI Taxonomy" id="202947"/>
    <lineage>
        <taxon>Bacteria</taxon>
        <taxon>Pseudomonadati</taxon>
        <taxon>Pseudomonadota</taxon>
        <taxon>Gammaproteobacteria</taxon>
        <taxon>Pasteurellales</taxon>
        <taxon>Pasteurellaceae</taxon>
        <taxon>Actinobacillus</taxon>
    </lineage>
</organism>
<dbReference type="SUPFAM" id="SSF103515">
    <property type="entry name" value="Autotransporter"/>
    <property type="match status" value="1"/>
</dbReference>
<dbReference type="Pfam" id="PF03797">
    <property type="entry name" value="Autotransporter"/>
    <property type="match status" value="1"/>
</dbReference>
<evidence type="ECO:0000256" key="1">
    <source>
        <dbReference type="SAM" id="MobiDB-lite"/>
    </source>
</evidence>
<evidence type="ECO:0000256" key="2">
    <source>
        <dbReference type="SAM" id="SignalP"/>
    </source>
</evidence>
<feature type="domain" description="Autotransporter" evidence="3">
    <location>
        <begin position="771"/>
        <end position="1025"/>
    </location>
</feature>
<feature type="signal peptide" evidence="2">
    <location>
        <begin position="1"/>
        <end position="30"/>
    </location>
</feature>
<dbReference type="PROSITE" id="PS51208">
    <property type="entry name" value="AUTOTRANSPORTER"/>
    <property type="match status" value="1"/>
</dbReference>
<evidence type="ECO:0000259" key="3">
    <source>
        <dbReference type="PROSITE" id="PS51208"/>
    </source>
</evidence>
<gene>
    <name evidence="4" type="ORF">OQ257_02365</name>
</gene>
<dbReference type="Gene3D" id="2.40.128.130">
    <property type="entry name" value="Autotransporter beta-domain"/>
    <property type="match status" value="1"/>
</dbReference>
<dbReference type="InterPro" id="IPR005546">
    <property type="entry name" value="Autotransporte_beta"/>
</dbReference>
<dbReference type="PANTHER" id="PTHR36569:SF5">
    <property type="entry name" value="CONIDIATION-SPECIFIC PROTEIN 10 (EUROFUNG)"/>
    <property type="match status" value="1"/>
</dbReference>
<dbReference type="InterPro" id="IPR052590">
    <property type="entry name" value="Stress/Virulence-Domain"/>
</dbReference>
<comment type="caution">
    <text evidence="4">The sequence shown here is derived from an EMBL/GenBank/DDBJ whole genome shotgun (WGS) entry which is preliminary data.</text>
</comment>
<proteinExistence type="predicted"/>
<dbReference type="AlphaFoldDB" id="A0A9X4G1D6"/>
<feature type="region of interest" description="Disordered" evidence="1">
    <location>
        <begin position="384"/>
        <end position="677"/>
    </location>
</feature>
<dbReference type="Proteomes" id="UP001142444">
    <property type="component" value="Unassembled WGS sequence"/>
</dbReference>
<protein>
    <submittedName>
        <fullName evidence="4">Autotransporter domain-containing protein</fullName>
    </submittedName>
</protein>
<feature type="compositionally biased region" description="Polar residues" evidence="1">
    <location>
        <begin position="655"/>
        <end position="669"/>
    </location>
</feature>
<dbReference type="InterPro" id="IPR036709">
    <property type="entry name" value="Autotransporte_beta_dom_sf"/>
</dbReference>
<evidence type="ECO:0000313" key="5">
    <source>
        <dbReference type="Proteomes" id="UP001142444"/>
    </source>
</evidence>
<dbReference type="EMBL" id="JAPHVQ010000002">
    <property type="protein sequence ID" value="MDE8034012.1"/>
    <property type="molecule type" value="Genomic_DNA"/>
</dbReference>
<reference evidence="4" key="2">
    <citation type="journal article" date="2023" name="Pathogens">
        <title>Pathological Features and Genomic Characterization of an Actinobacillus equuli subsp. equuli Bearing Unique Virulence-Associated Genes from an Adult Horse with Pleuropneumonia.</title>
        <authorList>
            <person name="Kamali M."/>
            <person name="Carossino M."/>
            <person name="Del Piero F."/>
            <person name="Peak L."/>
            <person name="Mitchell M.S."/>
            <person name="Willette J."/>
            <person name="Baker R."/>
            <person name="Li F."/>
            <person name="Kenez A."/>
            <person name="Balasuriya U.B.R."/>
            <person name="Go Y.Y."/>
        </authorList>
    </citation>
    <scope>NUCLEOTIDE SEQUENCE</scope>
    <source>
        <strain evidence="4">4524</strain>
    </source>
</reference>
<evidence type="ECO:0000313" key="4">
    <source>
        <dbReference type="EMBL" id="MDE8034012.1"/>
    </source>
</evidence>
<dbReference type="RefSeq" id="WP_275217257.1">
    <property type="nucleotide sequence ID" value="NZ_JAPHVQ010000002.1"/>
</dbReference>